<organism evidence="5 6">
    <name type="scientific">Candidozyma haemuli</name>
    <dbReference type="NCBI Taxonomy" id="45357"/>
    <lineage>
        <taxon>Eukaryota</taxon>
        <taxon>Fungi</taxon>
        <taxon>Dikarya</taxon>
        <taxon>Ascomycota</taxon>
        <taxon>Saccharomycotina</taxon>
        <taxon>Pichiomycetes</taxon>
        <taxon>Metschnikowiaceae</taxon>
        <taxon>Candidozyma</taxon>
    </lineage>
</organism>
<dbReference type="PANTHER" id="PTHR10983">
    <property type="entry name" value="1-ACYLGLYCEROL-3-PHOSPHATE ACYLTRANSFERASE-RELATED"/>
    <property type="match status" value="1"/>
</dbReference>
<evidence type="ECO:0000256" key="2">
    <source>
        <dbReference type="ARBA" id="ARBA00022679"/>
    </source>
</evidence>
<accession>A0ABX8I4L6</accession>
<dbReference type="PANTHER" id="PTHR10983:SF70">
    <property type="entry name" value="PROTEIN MUM3"/>
    <property type="match status" value="1"/>
</dbReference>
<proteinExistence type="inferred from homology"/>
<keyword evidence="3" id="KW-0012">Acyltransferase</keyword>
<evidence type="ECO:0000259" key="4">
    <source>
        <dbReference type="SMART" id="SM00563"/>
    </source>
</evidence>
<dbReference type="InterPro" id="IPR002123">
    <property type="entry name" value="Plipid/glycerol_acylTrfase"/>
</dbReference>
<reference evidence="5 6" key="1">
    <citation type="submission" date="2021-06" db="EMBL/GenBank/DDBJ databases">
        <title>Candida outbreak in Lebanon.</title>
        <authorList>
            <person name="Finianos M."/>
        </authorList>
    </citation>
    <scope>NUCLEOTIDE SEQUENCE [LARGE SCALE GENOMIC DNA]</scope>
    <source>
        <strain evidence="5">CA3LBN</strain>
    </source>
</reference>
<evidence type="ECO:0000256" key="1">
    <source>
        <dbReference type="ARBA" id="ARBA00008655"/>
    </source>
</evidence>
<sequence length="314" mass="35962">MELLSHLGISAAPNPTIESVLYKSRGYVSLWLVSTACGWYHMVSLGSSLASVFFPDLAEYTKRMAGMLVWKLCIFLSELNRVSIDVEGDSVDPFSAVLIANHQSLADYIVLAALAQKSGNQGEIQWEALPQINFFTWFTLARAPTAKVLLNMARSDENWELAQSQSDRLFHRVRDSSTPEWVVVFPEVNIWTPETSYLQAAQAHRYFLPEMHQVLYPRFSSFSNAVWSLRAEKSATRAQKFSTLYDVSIVHSKPVTLLEFFSCKEPHKVTVHIKKKSLERVPLRRAKMERWLEKCWVEKDKTVDSITRRSPKED</sequence>
<evidence type="ECO:0000256" key="3">
    <source>
        <dbReference type="ARBA" id="ARBA00023315"/>
    </source>
</evidence>
<gene>
    <name evidence="5" type="ORF">CA3LBN_001058</name>
</gene>
<evidence type="ECO:0000313" key="6">
    <source>
        <dbReference type="Proteomes" id="UP000825434"/>
    </source>
</evidence>
<dbReference type="InterPro" id="IPR032098">
    <property type="entry name" value="Acyltransf_C"/>
</dbReference>
<dbReference type="Pfam" id="PF16076">
    <property type="entry name" value="Acyltransf_C"/>
    <property type="match status" value="1"/>
</dbReference>
<dbReference type="SMART" id="SM00563">
    <property type="entry name" value="PlsC"/>
    <property type="match status" value="1"/>
</dbReference>
<dbReference type="Proteomes" id="UP000825434">
    <property type="component" value="Chromosome 1"/>
</dbReference>
<name>A0ABX8I4L6_9ASCO</name>
<dbReference type="SUPFAM" id="SSF69593">
    <property type="entry name" value="Glycerol-3-phosphate (1)-acyltransferase"/>
    <property type="match status" value="1"/>
</dbReference>
<protein>
    <recommendedName>
        <fullName evidence="4">Phospholipid/glycerol acyltransferase domain-containing protein</fullName>
    </recommendedName>
</protein>
<dbReference type="EMBL" id="CP076661">
    <property type="protein sequence ID" value="QWU86840.1"/>
    <property type="molecule type" value="Genomic_DNA"/>
</dbReference>
<feature type="domain" description="Phospholipid/glycerol acyltransferase" evidence="4">
    <location>
        <begin position="96"/>
        <end position="223"/>
    </location>
</feature>
<comment type="similarity">
    <text evidence="1">Belongs to the 1-acyl-sn-glycerol-3-phosphate acyltransferase family.</text>
</comment>
<keyword evidence="6" id="KW-1185">Reference proteome</keyword>
<keyword evidence="2" id="KW-0808">Transferase</keyword>
<evidence type="ECO:0000313" key="5">
    <source>
        <dbReference type="EMBL" id="QWU86840.1"/>
    </source>
</evidence>